<dbReference type="KEGG" id="abp:AGABI1DRAFT93963"/>
<keyword evidence="2" id="KW-1185">Reference proteome</keyword>
<dbReference type="RefSeq" id="XP_007332691.1">
    <property type="nucleotide sequence ID" value="XM_007332629.1"/>
</dbReference>
<gene>
    <name evidence="1" type="ORF">AGABI1DRAFT_93963</name>
</gene>
<name>K5X100_AGABU</name>
<dbReference type="AlphaFoldDB" id="K5X100"/>
<accession>K5X100</accession>
<dbReference type="EMBL" id="JH971400">
    <property type="protein sequence ID" value="EKM76803.1"/>
    <property type="molecule type" value="Genomic_DNA"/>
</dbReference>
<organism evidence="1 2">
    <name type="scientific">Agaricus bisporus var. burnettii (strain JB137-S8 / ATCC MYA-4627 / FGSC 10392)</name>
    <name type="common">White button mushroom</name>
    <dbReference type="NCBI Taxonomy" id="597362"/>
    <lineage>
        <taxon>Eukaryota</taxon>
        <taxon>Fungi</taxon>
        <taxon>Dikarya</taxon>
        <taxon>Basidiomycota</taxon>
        <taxon>Agaricomycotina</taxon>
        <taxon>Agaricomycetes</taxon>
        <taxon>Agaricomycetidae</taxon>
        <taxon>Agaricales</taxon>
        <taxon>Agaricineae</taxon>
        <taxon>Agaricaceae</taxon>
        <taxon>Agaricus</taxon>
    </lineage>
</organism>
<proteinExistence type="predicted"/>
<evidence type="ECO:0000313" key="2">
    <source>
        <dbReference type="Proteomes" id="UP000008493"/>
    </source>
</evidence>
<protein>
    <submittedName>
        <fullName evidence="1">Uncharacterized protein</fullName>
    </submittedName>
</protein>
<dbReference type="GeneID" id="18832539"/>
<sequence length="127" mass="14018">MSSETLAFQIPYNIKNQLIPEPHIADVDNQQLILKFPPGSEVEEQPFTDSPEDHSNVPIPVLINTLTGQSPDIDGFLMSTDGSLEQNSMAECEGIGEESPEVALGGRPKRARHPRVLFGGLELWEEH</sequence>
<dbReference type="HOGENOM" id="CLU_1969878_0_0_1"/>
<dbReference type="InParanoid" id="K5X100"/>
<reference evidence="2" key="1">
    <citation type="journal article" date="2012" name="Proc. Natl. Acad. Sci. U.S.A.">
        <title>Genome sequence of the button mushroom Agaricus bisporus reveals mechanisms governing adaptation to a humic-rich ecological niche.</title>
        <authorList>
            <person name="Morin E."/>
            <person name="Kohler A."/>
            <person name="Baker A.R."/>
            <person name="Foulongne-Oriol M."/>
            <person name="Lombard V."/>
            <person name="Nagy L.G."/>
            <person name="Ohm R.A."/>
            <person name="Patyshakuliyeva A."/>
            <person name="Brun A."/>
            <person name="Aerts A.L."/>
            <person name="Bailey A.M."/>
            <person name="Billette C."/>
            <person name="Coutinho P.M."/>
            <person name="Deakin G."/>
            <person name="Doddapaneni H."/>
            <person name="Floudas D."/>
            <person name="Grimwood J."/>
            <person name="Hilden K."/>
            <person name="Kuees U."/>
            <person name="LaButti K.M."/>
            <person name="Lapidus A."/>
            <person name="Lindquist E.A."/>
            <person name="Lucas S.M."/>
            <person name="Murat C."/>
            <person name="Riley R.W."/>
            <person name="Salamov A.A."/>
            <person name="Schmutz J."/>
            <person name="Subramanian V."/>
            <person name="Woesten H.A.B."/>
            <person name="Xu J."/>
            <person name="Eastwood D.C."/>
            <person name="Foster G.D."/>
            <person name="Sonnenberg A.S."/>
            <person name="Cullen D."/>
            <person name="de Vries R.P."/>
            <person name="Lundell T."/>
            <person name="Hibbett D.S."/>
            <person name="Henrissat B."/>
            <person name="Burton K.S."/>
            <person name="Kerrigan R.W."/>
            <person name="Challen M.P."/>
            <person name="Grigoriev I.V."/>
            <person name="Martin F."/>
        </authorList>
    </citation>
    <scope>NUCLEOTIDE SEQUENCE [LARGE SCALE GENOMIC DNA]</scope>
    <source>
        <strain evidence="2">JB137-S8 / ATCC MYA-4627 / FGSC 10392</strain>
    </source>
</reference>
<evidence type="ECO:0000313" key="1">
    <source>
        <dbReference type="EMBL" id="EKM76803.1"/>
    </source>
</evidence>
<dbReference type="Proteomes" id="UP000008493">
    <property type="component" value="Unassembled WGS sequence"/>
</dbReference>